<dbReference type="OrthoDB" id="187863at2"/>
<dbReference type="InterPro" id="IPR046657">
    <property type="entry name" value="DUF6766"/>
</dbReference>
<name>A0A178IK78_9BACT</name>
<accession>A0A178IK78</accession>
<reference evidence="1 2" key="1">
    <citation type="submission" date="2016-01" db="EMBL/GenBank/DDBJ databases">
        <title>High potential of lignocellulose degradation of a new Verrucomicrobia species.</title>
        <authorList>
            <person name="Wang Y."/>
            <person name="Shi Y."/>
            <person name="Qiu Z."/>
            <person name="Liu S."/>
            <person name="Yang H."/>
        </authorList>
    </citation>
    <scope>NUCLEOTIDE SEQUENCE [LARGE SCALE GENOMIC DNA]</scope>
    <source>
        <strain evidence="1 2">TSB47</strain>
    </source>
</reference>
<evidence type="ECO:0000313" key="1">
    <source>
        <dbReference type="EMBL" id="OAM89655.1"/>
    </source>
</evidence>
<dbReference type="STRING" id="1184151.AW736_12175"/>
<comment type="caution">
    <text evidence="1">The sequence shown here is derived from an EMBL/GenBank/DDBJ whole genome shotgun (WGS) entry which is preliminary data.</text>
</comment>
<dbReference type="Pfam" id="PF20554">
    <property type="entry name" value="DUF6766"/>
    <property type="match status" value="1"/>
</dbReference>
<evidence type="ECO:0000313" key="2">
    <source>
        <dbReference type="Proteomes" id="UP000078486"/>
    </source>
</evidence>
<protein>
    <submittedName>
        <fullName evidence="1">Uncharacterized protein</fullName>
    </submittedName>
</protein>
<dbReference type="EMBL" id="LRRQ01000084">
    <property type="protein sequence ID" value="OAM89655.1"/>
    <property type="molecule type" value="Genomic_DNA"/>
</dbReference>
<keyword evidence="2" id="KW-1185">Reference proteome</keyword>
<organism evidence="1 2">
    <name type="scientific">Termitidicoccus mucosus</name>
    <dbReference type="NCBI Taxonomy" id="1184151"/>
    <lineage>
        <taxon>Bacteria</taxon>
        <taxon>Pseudomonadati</taxon>
        <taxon>Verrucomicrobiota</taxon>
        <taxon>Opitutia</taxon>
        <taxon>Opitutales</taxon>
        <taxon>Opitutaceae</taxon>
        <taxon>Termitidicoccus</taxon>
    </lineage>
</organism>
<sequence>MRRLWRHHGLGCVIGVLFLVTFGFGQILSGWRSYNERRSENSEAPVTLRQYMRSAHFVEATAENWESEFFQMFVYVYITSFLFQRGSAESNDPDKPRPKRAVTAQSPWPVRRGGLWRALYGRSLSLAFALLFFASFAAHCLSSAQLENEERARHGLGALGVFEYIAGAQFWFESFQNWQSEFLAIGAMVWLSIFLREKNSPESKDLEAPHRETGK</sequence>
<proteinExistence type="predicted"/>
<gene>
    <name evidence="1" type="ORF">AW736_12175</name>
</gene>
<dbReference type="AlphaFoldDB" id="A0A178IK78"/>
<dbReference type="Proteomes" id="UP000078486">
    <property type="component" value="Unassembled WGS sequence"/>
</dbReference>